<sequence length="171" mass="19214">MRISLLHRIVRGRGSTRMCTAFLHSSSSTPFIPPTNIPWRPSYSFEHHYSFPSSSSSSIINPRLSFTSPPHRALCSSTSGTSDIVTIKSDEEFESSIKKVQDDSLPAIFYFTAVWCGPCKFISPIIEELSKKYSHVKVHKVDVDQEGLQDTLSKLQVNSVHKVTSILVHEF</sequence>
<reference evidence="3" key="1">
    <citation type="journal article" date="2013" name="Science">
        <title>The Amborella genome and the evolution of flowering plants.</title>
        <authorList>
            <consortium name="Amborella Genome Project"/>
        </authorList>
    </citation>
    <scope>NUCLEOTIDE SEQUENCE [LARGE SCALE GENOMIC DNA]</scope>
</reference>
<keyword evidence="3" id="KW-1185">Reference proteome</keyword>
<dbReference type="PANTHER" id="PTHR10438">
    <property type="entry name" value="THIOREDOXIN"/>
    <property type="match status" value="1"/>
</dbReference>
<evidence type="ECO:0000313" key="2">
    <source>
        <dbReference type="EMBL" id="ERN15030.1"/>
    </source>
</evidence>
<organism evidence="2 3">
    <name type="scientific">Amborella trichopoda</name>
    <dbReference type="NCBI Taxonomy" id="13333"/>
    <lineage>
        <taxon>Eukaryota</taxon>
        <taxon>Viridiplantae</taxon>
        <taxon>Streptophyta</taxon>
        <taxon>Embryophyta</taxon>
        <taxon>Tracheophyta</taxon>
        <taxon>Spermatophyta</taxon>
        <taxon>Magnoliopsida</taxon>
        <taxon>Amborellales</taxon>
        <taxon>Amborellaceae</taxon>
        <taxon>Amborella</taxon>
    </lineage>
</organism>
<dbReference type="InterPro" id="IPR036249">
    <property type="entry name" value="Thioredoxin-like_sf"/>
</dbReference>
<protein>
    <recommendedName>
        <fullName evidence="1">Thioredoxin domain-containing protein</fullName>
    </recommendedName>
</protein>
<dbReference type="Gene3D" id="3.40.30.10">
    <property type="entry name" value="Glutaredoxin"/>
    <property type="match status" value="1"/>
</dbReference>
<dbReference type="PANTHER" id="PTHR10438:SF405">
    <property type="entry name" value="THIOREDOXIN DOMAIN-CONTAINING PROTEIN"/>
    <property type="match status" value="1"/>
</dbReference>
<dbReference type="Gramene" id="ERN15030">
    <property type="protein sequence ID" value="ERN15030"/>
    <property type="gene ID" value="AMTR_s00032p00240160"/>
</dbReference>
<dbReference type="AlphaFoldDB" id="U5CYL6"/>
<dbReference type="InterPro" id="IPR050620">
    <property type="entry name" value="Thioredoxin_H-type-like"/>
</dbReference>
<dbReference type="InterPro" id="IPR013766">
    <property type="entry name" value="Thioredoxin_domain"/>
</dbReference>
<dbReference type="Proteomes" id="UP000017836">
    <property type="component" value="Unassembled WGS sequence"/>
</dbReference>
<evidence type="ECO:0000259" key="1">
    <source>
        <dbReference type="Pfam" id="PF00085"/>
    </source>
</evidence>
<dbReference type="eggNOG" id="KOG0907">
    <property type="taxonomic scope" value="Eukaryota"/>
</dbReference>
<dbReference type="Pfam" id="PF00085">
    <property type="entry name" value="Thioredoxin"/>
    <property type="match status" value="1"/>
</dbReference>
<dbReference type="SUPFAM" id="SSF52833">
    <property type="entry name" value="Thioredoxin-like"/>
    <property type="match status" value="1"/>
</dbReference>
<feature type="domain" description="Thioredoxin" evidence="1">
    <location>
        <begin position="86"/>
        <end position="159"/>
    </location>
</feature>
<name>U5CYL6_AMBTC</name>
<gene>
    <name evidence="2" type="ORF">AMTR_s00032p00240160</name>
</gene>
<dbReference type="HOGENOM" id="CLU_090389_6_0_1"/>
<accession>U5CYL6</accession>
<evidence type="ECO:0000313" key="3">
    <source>
        <dbReference type="Proteomes" id="UP000017836"/>
    </source>
</evidence>
<proteinExistence type="predicted"/>
<dbReference type="STRING" id="13333.U5CYL6"/>
<dbReference type="EMBL" id="KI392518">
    <property type="protein sequence ID" value="ERN15030.1"/>
    <property type="molecule type" value="Genomic_DNA"/>
</dbReference>
<dbReference type="CDD" id="cd02947">
    <property type="entry name" value="TRX_family"/>
    <property type="match status" value="1"/>
</dbReference>